<evidence type="ECO:0000256" key="1">
    <source>
        <dbReference type="ARBA" id="ARBA00005953"/>
    </source>
</evidence>
<evidence type="ECO:0000313" key="3">
    <source>
        <dbReference type="EMBL" id="SKA31424.1"/>
    </source>
</evidence>
<protein>
    <submittedName>
        <fullName evidence="3">Acyl-CoA thioester hydrolase</fullName>
    </submittedName>
</protein>
<dbReference type="EMBL" id="FUWS01000011">
    <property type="protein sequence ID" value="SKA31424.1"/>
    <property type="molecule type" value="Genomic_DNA"/>
</dbReference>
<dbReference type="PANTHER" id="PTHR31793:SF27">
    <property type="entry name" value="NOVEL THIOESTERASE SUPERFAMILY DOMAIN AND SAPOSIN A-TYPE DOMAIN CONTAINING PROTEIN (0610012H03RIK)"/>
    <property type="match status" value="1"/>
</dbReference>
<dbReference type="InterPro" id="IPR050563">
    <property type="entry name" value="4-hydroxybenzoyl-CoA_TE"/>
</dbReference>
<gene>
    <name evidence="3" type="ORF">SAMN02745673_03956</name>
</gene>
<accession>A0A1T4ST37</accession>
<dbReference type="PANTHER" id="PTHR31793">
    <property type="entry name" value="4-HYDROXYBENZOYL-COA THIOESTERASE FAMILY MEMBER"/>
    <property type="match status" value="1"/>
</dbReference>
<dbReference type="RefSeq" id="WP_144390211.1">
    <property type="nucleotide sequence ID" value="NZ_FUWS01000011.1"/>
</dbReference>
<evidence type="ECO:0000313" key="4">
    <source>
        <dbReference type="Proteomes" id="UP000190637"/>
    </source>
</evidence>
<evidence type="ECO:0000256" key="2">
    <source>
        <dbReference type="ARBA" id="ARBA00022801"/>
    </source>
</evidence>
<dbReference type="InterPro" id="IPR029069">
    <property type="entry name" value="HotDog_dom_sf"/>
</dbReference>
<dbReference type="SUPFAM" id="SSF54637">
    <property type="entry name" value="Thioesterase/thiol ester dehydrase-isomerase"/>
    <property type="match status" value="1"/>
</dbReference>
<reference evidence="3 4" key="1">
    <citation type="submission" date="2017-02" db="EMBL/GenBank/DDBJ databases">
        <authorList>
            <person name="Peterson S.W."/>
        </authorList>
    </citation>
    <scope>NUCLEOTIDE SEQUENCE [LARGE SCALE GENOMIC DNA]</scope>
    <source>
        <strain evidence="3 4">DSM 45154</strain>
    </source>
</reference>
<proteinExistence type="inferred from homology"/>
<dbReference type="AlphaFoldDB" id="A0A1T4ST37"/>
<sequence>MRVPFSDVDMHGNVHNSRYVVYGENAVNDFLAERGLAERTRPGVGDLIFLVKELSVEYRRPLRFGDTVACRVRDVRVAGPRLTFDVTVLREPEGDGEPAVAAKVTITWVRVSPDRTALRVPPDVADSLRVDA</sequence>
<dbReference type="Gene3D" id="3.10.129.10">
    <property type="entry name" value="Hotdog Thioesterase"/>
    <property type="match status" value="1"/>
</dbReference>
<dbReference type="Pfam" id="PF13279">
    <property type="entry name" value="4HBT_2"/>
    <property type="match status" value="1"/>
</dbReference>
<keyword evidence="4" id="KW-1185">Reference proteome</keyword>
<dbReference type="OrthoDB" id="9799036at2"/>
<keyword evidence="2 3" id="KW-0378">Hydrolase</keyword>
<dbReference type="CDD" id="cd00586">
    <property type="entry name" value="4HBT"/>
    <property type="match status" value="1"/>
</dbReference>
<organism evidence="3 4">
    <name type="scientific">Marinactinospora thermotolerans DSM 45154</name>
    <dbReference type="NCBI Taxonomy" id="1122192"/>
    <lineage>
        <taxon>Bacteria</taxon>
        <taxon>Bacillati</taxon>
        <taxon>Actinomycetota</taxon>
        <taxon>Actinomycetes</taxon>
        <taxon>Streptosporangiales</taxon>
        <taxon>Nocardiopsidaceae</taxon>
        <taxon>Marinactinospora</taxon>
    </lineage>
</organism>
<comment type="similarity">
    <text evidence="1">Belongs to the 4-hydroxybenzoyl-CoA thioesterase family.</text>
</comment>
<name>A0A1T4ST37_9ACTN</name>
<dbReference type="GO" id="GO:0047617">
    <property type="term" value="F:fatty acyl-CoA hydrolase activity"/>
    <property type="evidence" value="ECO:0007669"/>
    <property type="project" value="TreeGrafter"/>
</dbReference>
<dbReference type="Proteomes" id="UP000190637">
    <property type="component" value="Unassembled WGS sequence"/>
</dbReference>
<dbReference type="STRING" id="1122192.SAMN02745673_03956"/>